<gene>
    <name evidence="9" type="ORF">A5634_10300</name>
</gene>
<dbReference type="GO" id="GO:0003935">
    <property type="term" value="F:GTP cyclohydrolase II activity"/>
    <property type="evidence" value="ECO:0007669"/>
    <property type="project" value="TreeGrafter"/>
</dbReference>
<keyword evidence="6" id="KW-0686">Riboflavin biosynthesis</keyword>
<feature type="domain" description="GTP cyclohydrolase II" evidence="8">
    <location>
        <begin position="206"/>
        <end position="292"/>
    </location>
</feature>
<sequence length="355" mass="37184">MKTTDVRVLRALTAIAAGRAVVLADGTDGDGYLVFAAEAATAQLLHFTIRHASGYVRVALPGNECRRLDLPPMCHGDTPHCVSVDVRGTGTGISAADRARTIAALASARSTAADFQRPGHVVPVRAESGGLLQRCGPAEAAVDLAQLAGRVQAAAFCEIVSRRNPTLIARGAELVEFAVEYALPVVFMAELLAYRKRTEPQVVRLTETVLPTWAGDSRVIGFKDVHEGGEHLAVILGTADAGIPVPLHVHVECLTGDVFGSKACRCGSDLNGALSRMSAQGSGVVLYLRPSGTPRACGLFPRSGATEMAVTVSWILRDLGVYALELSDETPGFGLVLFGAIREHGIATQTLAAAG</sequence>
<dbReference type="InterPro" id="IPR036144">
    <property type="entry name" value="RibA-like_sf"/>
</dbReference>
<dbReference type="EC" id="4.1.99.12" evidence="5"/>
<accession>A0A1A3NM40</accession>
<proteinExistence type="inferred from homology"/>
<evidence type="ECO:0000259" key="8">
    <source>
        <dbReference type="Pfam" id="PF00925"/>
    </source>
</evidence>
<organism evidence="9 10">
    <name type="scientific">Mycobacterium asiaticum</name>
    <dbReference type="NCBI Taxonomy" id="1790"/>
    <lineage>
        <taxon>Bacteria</taxon>
        <taxon>Bacillati</taxon>
        <taxon>Actinomycetota</taxon>
        <taxon>Actinomycetes</taxon>
        <taxon>Mycobacteriales</taxon>
        <taxon>Mycobacteriaceae</taxon>
        <taxon>Mycobacterium</taxon>
    </lineage>
</organism>
<dbReference type="Gene3D" id="3.40.50.10990">
    <property type="entry name" value="GTP cyclohydrolase II"/>
    <property type="match status" value="1"/>
</dbReference>
<dbReference type="OrthoDB" id="9793111at2"/>
<dbReference type="Proteomes" id="UP000093928">
    <property type="component" value="Unassembled WGS sequence"/>
</dbReference>
<dbReference type="GO" id="GO:0005829">
    <property type="term" value="C:cytosol"/>
    <property type="evidence" value="ECO:0007669"/>
    <property type="project" value="TreeGrafter"/>
</dbReference>
<dbReference type="AlphaFoldDB" id="A0A1A3NM40"/>
<reference evidence="9 10" key="1">
    <citation type="submission" date="2016-06" db="EMBL/GenBank/DDBJ databases">
        <authorList>
            <person name="Kjaerup R.B."/>
            <person name="Dalgaard T.S."/>
            <person name="Juul-Madsen H.R."/>
        </authorList>
    </citation>
    <scope>NUCLEOTIDE SEQUENCE [LARGE SCALE GENOMIC DNA]</scope>
    <source>
        <strain evidence="9 10">1165133.8</strain>
    </source>
</reference>
<protein>
    <recommendedName>
        <fullName evidence="5">3,4-dihydroxy-2-butanone-4-phosphate synthase</fullName>
        <ecNumber evidence="5">4.1.99.12</ecNumber>
    </recommendedName>
</protein>
<evidence type="ECO:0000256" key="5">
    <source>
        <dbReference type="ARBA" id="ARBA00012153"/>
    </source>
</evidence>
<dbReference type="PANTHER" id="PTHR21327">
    <property type="entry name" value="GTP CYCLOHYDROLASE II-RELATED"/>
    <property type="match status" value="1"/>
</dbReference>
<comment type="catalytic activity">
    <reaction evidence="1">
        <text>D-ribulose 5-phosphate = (2S)-2-hydroxy-3-oxobutyl phosphate + formate + H(+)</text>
        <dbReference type="Rhea" id="RHEA:18457"/>
        <dbReference type="ChEBI" id="CHEBI:15378"/>
        <dbReference type="ChEBI" id="CHEBI:15740"/>
        <dbReference type="ChEBI" id="CHEBI:58121"/>
        <dbReference type="ChEBI" id="CHEBI:58830"/>
        <dbReference type="EC" id="4.1.99.12"/>
    </reaction>
</comment>
<dbReference type="SUPFAM" id="SSF142695">
    <property type="entry name" value="RibA-like"/>
    <property type="match status" value="1"/>
</dbReference>
<dbReference type="InterPro" id="IPR032677">
    <property type="entry name" value="GTP_cyclohydro_II"/>
</dbReference>
<dbReference type="EMBL" id="LZLS01000204">
    <property type="protein sequence ID" value="OBK21402.1"/>
    <property type="molecule type" value="Genomic_DNA"/>
</dbReference>
<dbReference type="InterPro" id="IPR017945">
    <property type="entry name" value="DHBP_synth_RibB-like_a/b_dom"/>
</dbReference>
<dbReference type="GO" id="GO:0046872">
    <property type="term" value="F:metal ion binding"/>
    <property type="evidence" value="ECO:0007669"/>
    <property type="project" value="UniProtKB-KW"/>
</dbReference>
<comment type="pathway">
    <text evidence="3">Cofactor biosynthesis; riboflavin biosynthesis; 2-hydroxy-3-oxobutyl phosphate from D-ribulose 5-phosphate: step 1/1.</text>
</comment>
<dbReference type="RefSeq" id="WP_065146498.1">
    <property type="nucleotide sequence ID" value="NZ_LZLS01000204.1"/>
</dbReference>
<evidence type="ECO:0000313" key="9">
    <source>
        <dbReference type="EMBL" id="OBK21402.1"/>
    </source>
</evidence>
<comment type="function">
    <text evidence="2">Catalyzes the conversion of D-ribulose 5-phosphate to formate and 3,4-dihydroxy-2-butanone 4-phosphate.</text>
</comment>
<evidence type="ECO:0000256" key="7">
    <source>
        <dbReference type="ARBA" id="ARBA00022723"/>
    </source>
</evidence>
<dbReference type="PANTHER" id="PTHR21327:SF18">
    <property type="entry name" value="3,4-DIHYDROXY-2-BUTANONE 4-PHOSPHATE SYNTHASE"/>
    <property type="match status" value="1"/>
</dbReference>
<evidence type="ECO:0000256" key="2">
    <source>
        <dbReference type="ARBA" id="ARBA00002284"/>
    </source>
</evidence>
<evidence type="ECO:0000313" key="10">
    <source>
        <dbReference type="Proteomes" id="UP000093928"/>
    </source>
</evidence>
<dbReference type="Gene3D" id="3.90.870.10">
    <property type="entry name" value="DHBP synthase"/>
    <property type="match status" value="1"/>
</dbReference>
<dbReference type="GO" id="GO:0009231">
    <property type="term" value="P:riboflavin biosynthetic process"/>
    <property type="evidence" value="ECO:0007669"/>
    <property type="project" value="UniProtKB-UniPathway"/>
</dbReference>
<dbReference type="InterPro" id="IPR000422">
    <property type="entry name" value="DHBP_synthase_RibB"/>
</dbReference>
<comment type="similarity">
    <text evidence="4">In the N-terminal section; belongs to the DHBP synthase family.</text>
</comment>
<dbReference type="GO" id="GO:0008686">
    <property type="term" value="F:3,4-dihydroxy-2-butanone-4-phosphate synthase activity"/>
    <property type="evidence" value="ECO:0007669"/>
    <property type="project" value="UniProtKB-EC"/>
</dbReference>
<dbReference type="Pfam" id="PF00925">
    <property type="entry name" value="GTP_cyclohydro2"/>
    <property type="match status" value="1"/>
</dbReference>
<evidence type="ECO:0000256" key="6">
    <source>
        <dbReference type="ARBA" id="ARBA00022619"/>
    </source>
</evidence>
<evidence type="ECO:0000256" key="3">
    <source>
        <dbReference type="ARBA" id="ARBA00004904"/>
    </source>
</evidence>
<name>A0A1A3NM40_MYCAS</name>
<keyword evidence="7" id="KW-0479">Metal-binding</keyword>
<dbReference type="UniPathway" id="UPA00275">
    <property type="reaction ID" value="UER00399"/>
</dbReference>
<dbReference type="SUPFAM" id="SSF55821">
    <property type="entry name" value="YrdC/RibB"/>
    <property type="match status" value="1"/>
</dbReference>
<evidence type="ECO:0000256" key="4">
    <source>
        <dbReference type="ARBA" id="ARBA00005520"/>
    </source>
</evidence>
<dbReference type="Pfam" id="PF00926">
    <property type="entry name" value="DHBP_synthase"/>
    <property type="match status" value="1"/>
</dbReference>
<comment type="caution">
    <text evidence="9">The sequence shown here is derived from an EMBL/GenBank/DDBJ whole genome shotgun (WGS) entry which is preliminary data.</text>
</comment>
<evidence type="ECO:0000256" key="1">
    <source>
        <dbReference type="ARBA" id="ARBA00000141"/>
    </source>
</evidence>
<dbReference type="PIRSF" id="PIRSF001259">
    <property type="entry name" value="RibA"/>
    <property type="match status" value="1"/>
</dbReference>